<gene>
    <name evidence="1" type="ORF">MILVUS5_LOCUS19025</name>
</gene>
<organism evidence="1 2">
    <name type="scientific">Trifolium pratense</name>
    <name type="common">Red clover</name>
    <dbReference type="NCBI Taxonomy" id="57577"/>
    <lineage>
        <taxon>Eukaryota</taxon>
        <taxon>Viridiplantae</taxon>
        <taxon>Streptophyta</taxon>
        <taxon>Embryophyta</taxon>
        <taxon>Tracheophyta</taxon>
        <taxon>Spermatophyta</taxon>
        <taxon>Magnoliopsida</taxon>
        <taxon>eudicotyledons</taxon>
        <taxon>Gunneridae</taxon>
        <taxon>Pentapetalae</taxon>
        <taxon>rosids</taxon>
        <taxon>fabids</taxon>
        <taxon>Fabales</taxon>
        <taxon>Fabaceae</taxon>
        <taxon>Papilionoideae</taxon>
        <taxon>50 kb inversion clade</taxon>
        <taxon>NPAAA clade</taxon>
        <taxon>Hologalegina</taxon>
        <taxon>IRL clade</taxon>
        <taxon>Trifolieae</taxon>
        <taxon>Trifolium</taxon>
    </lineage>
</organism>
<comment type="caution">
    <text evidence="1">The sequence shown here is derived from an EMBL/GenBank/DDBJ whole genome shotgun (WGS) entry which is preliminary data.</text>
</comment>
<dbReference type="Proteomes" id="UP001177021">
    <property type="component" value="Unassembled WGS sequence"/>
</dbReference>
<dbReference type="EMBL" id="CASHSV030000132">
    <property type="protein sequence ID" value="CAJ2651380.1"/>
    <property type="molecule type" value="Genomic_DNA"/>
</dbReference>
<evidence type="ECO:0000313" key="1">
    <source>
        <dbReference type="EMBL" id="CAJ2651380.1"/>
    </source>
</evidence>
<evidence type="ECO:0000313" key="2">
    <source>
        <dbReference type="Proteomes" id="UP001177021"/>
    </source>
</evidence>
<keyword evidence="2" id="KW-1185">Reference proteome</keyword>
<proteinExistence type="predicted"/>
<protein>
    <submittedName>
        <fullName evidence="1">Uncharacterized protein</fullName>
    </submittedName>
</protein>
<sequence>MNLQEAVAKWPQLRPLCLILKVFLQQRELNEVYSGGIECSSEPIYCRAQLRGPFGFTSKHGHFFSAFRILSFSLVNCLLSL</sequence>
<accession>A0ACB0K321</accession>
<name>A0ACB0K321_TRIPR</name>
<reference evidence="1" key="1">
    <citation type="submission" date="2023-10" db="EMBL/GenBank/DDBJ databases">
        <authorList>
            <person name="Rodriguez Cubillos JULIANA M."/>
            <person name="De Vega J."/>
        </authorList>
    </citation>
    <scope>NUCLEOTIDE SEQUENCE</scope>
</reference>